<dbReference type="Proteomes" id="UP001417504">
    <property type="component" value="Unassembled WGS sequence"/>
</dbReference>
<keyword evidence="1" id="KW-0472">Membrane</keyword>
<proteinExistence type="predicted"/>
<keyword evidence="1" id="KW-0812">Transmembrane</keyword>
<feature type="transmembrane region" description="Helical" evidence="1">
    <location>
        <begin position="49"/>
        <end position="66"/>
    </location>
</feature>
<reference evidence="2 3" key="1">
    <citation type="submission" date="2024-01" db="EMBL/GenBank/DDBJ databases">
        <title>Genome assemblies of Stephania.</title>
        <authorList>
            <person name="Yang L."/>
        </authorList>
    </citation>
    <scope>NUCLEOTIDE SEQUENCE [LARGE SCALE GENOMIC DNA]</scope>
    <source>
        <strain evidence="2">QJT</strain>
        <tissue evidence="2">Leaf</tissue>
    </source>
</reference>
<dbReference type="AlphaFoldDB" id="A0AAP0EV59"/>
<keyword evidence="3" id="KW-1185">Reference proteome</keyword>
<gene>
    <name evidence="2" type="ORF">Sjap_022760</name>
</gene>
<evidence type="ECO:0000256" key="1">
    <source>
        <dbReference type="SAM" id="Phobius"/>
    </source>
</evidence>
<evidence type="ECO:0000313" key="2">
    <source>
        <dbReference type="EMBL" id="KAK9097263.1"/>
    </source>
</evidence>
<dbReference type="EMBL" id="JBBNAE010000009">
    <property type="protein sequence ID" value="KAK9097263.1"/>
    <property type="molecule type" value="Genomic_DNA"/>
</dbReference>
<comment type="caution">
    <text evidence="2">The sequence shown here is derived from an EMBL/GenBank/DDBJ whole genome shotgun (WGS) entry which is preliminary data.</text>
</comment>
<protein>
    <submittedName>
        <fullName evidence="2">Uncharacterized protein</fullName>
    </submittedName>
</protein>
<evidence type="ECO:0000313" key="3">
    <source>
        <dbReference type="Proteomes" id="UP001417504"/>
    </source>
</evidence>
<organism evidence="2 3">
    <name type="scientific">Stephania japonica</name>
    <dbReference type="NCBI Taxonomy" id="461633"/>
    <lineage>
        <taxon>Eukaryota</taxon>
        <taxon>Viridiplantae</taxon>
        <taxon>Streptophyta</taxon>
        <taxon>Embryophyta</taxon>
        <taxon>Tracheophyta</taxon>
        <taxon>Spermatophyta</taxon>
        <taxon>Magnoliopsida</taxon>
        <taxon>Ranunculales</taxon>
        <taxon>Menispermaceae</taxon>
        <taxon>Menispermoideae</taxon>
        <taxon>Cissampelideae</taxon>
        <taxon>Stephania</taxon>
    </lineage>
</organism>
<sequence>MGFWWRRPWRKRVAWISRRWWRVLVLSMRWAALLAVRVVVTVVGGGGEAVAVVVVVVEGIVVVGSMDDIDAVDSHFGGSNFQIFMKLEILLG</sequence>
<name>A0AAP0EV59_9MAGN</name>
<accession>A0AAP0EV59</accession>
<keyword evidence="1" id="KW-1133">Transmembrane helix</keyword>